<evidence type="ECO:0000313" key="1">
    <source>
        <dbReference type="EMBL" id="KAI4385082.1"/>
    </source>
</evidence>
<reference evidence="2" key="1">
    <citation type="journal article" date="2023" name="Front. Plant Sci.">
        <title>Chromosomal-level genome assembly of Melastoma candidum provides insights into trichome evolution.</title>
        <authorList>
            <person name="Zhong Y."/>
            <person name="Wu W."/>
            <person name="Sun C."/>
            <person name="Zou P."/>
            <person name="Liu Y."/>
            <person name="Dai S."/>
            <person name="Zhou R."/>
        </authorList>
    </citation>
    <scope>NUCLEOTIDE SEQUENCE [LARGE SCALE GENOMIC DNA]</scope>
</reference>
<gene>
    <name evidence="1" type="ORF">MLD38_003144</name>
</gene>
<evidence type="ECO:0000313" key="2">
    <source>
        <dbReference type="Proteomes" id="UP001057402"/>
    </source>
</evidence>
<accession>A0ACB9S304</accession>
<dbReference type="Proteomes" id="UP001057402">
    <property type="component" value="Chromosome 2"/>
</dbReference>
<protein>
    <submittedName>
        <fullName evidence="1">Uncharacterized protein</fullName>
    </submittedName>
</protein>
<proteinExistence type="predicted"/>
<dbReference type="EMBL" id="CM042881">
    <property type="protein sequence ID" value="KAI4385082.1"/>
    <property type="molecule type" value="Genomic_DNA"/>
</dbReference>
<sequence length="67" mass="7303">MHGCKHRGVLIAANVNNGNRDVATHAAQEIISPNPSETSEYVLKSNVHSVSQQYEDARERSPMRGGS</sequence>
<organism evidence="1 2">
    <name type="scientific">Melastoma candidum</name>
    <dbReference type="NCBI Taxonomy" id="119954"/>
    <lineage>
        <taxon>Eukaryota</taxon>
        <taxon>Viridiplantae</taxon>
        <taxon>Streptophyta</taxon>
        <taxon>Embryophyta</taxon>
        <taxon>Tracheophyta</taxon>
        <taxon>Spermatophyta</taxon>
        <taxon>Magnoliopsida</taxon>
        <taxon>eudicotyledons</taxon>
        <taxon>Gunneridae</taxon>
        <taxon>Pentapetalae</taxon>
        <taxon>rosids</taxon>
        <taxon>malvids</taxon>
        <taxon>Myrtales</taxon>
        <taxon>Melastomataceae</taxon>
        <taxon>Melastomatoideae</taxon>
        <taxon>Melastomateae</taxon>
        <taxon>Melastoma</taxon>
    </lineage>
</organism>
<comment type="caution">
    <text evidence="1">The sequence shown here is derived from an EMBL/GenBank/DDBJ whole genome shotgun (WGS) entry which is preliminary data.</text>
</comment>
<keyword evidence="2" id="KW-1185">Reference proteome</keyword>
<name>A0ACB9S304_9MYRT</name>